<organism evidence="1 2">
    <name type="scientific">Anaerocolumna aminovalerica</name>
    <dbReference type="NCBI Taxonomy" id="1527"/>
    <lineage>
        <taxon>Bacteria</taxon>
        <taxon>Bacillati</taxon>
        <taxon>Bacillota</taxon>
        <taxon>Clostridia</taxon>
        <taxon>Lachnospirales</taxon>
        <taxon>Lachnospiraceae</taxon>
        <taxon>Anaerocolumna</taxon>
    </lineage>
</organism>
<dbReference type="STRING" id="1527.SAMN04489757_10131"/>
<proteinExistence type="predicted"/>
<dbReference type="EMBL" id="FOWD01000001">
    <property type="protein sequence ID" value="SFN74591.1"/>
    <property type="molecule type" value="Genomic_DNA"/>
</dbReference>
<evidence type="ECO:0000313" key="1">
    <source>
        <dbReference type="EMBL" id="SFN74591.1"/>
    </source>
</evidence>
<dbReference type="Proteomes" id="UP000198806">
    <property type="component" value="Unassembled WGS sequence"/>
</dbReference>
<name>A0A1I5BJD7_9FIRM</name>
<accession>A0A1I5BJD7</accession>
<dbReference type="RefSeq" id="WP_091683389.1">
    <property type="nucleotide sequence ID" value="NZ_BAABFM010000003.1"/>
</dbReference>
<protein>
    <submittedName>
        <fullName evidence="1">Uncharacterized protein</fullName>
    </submittedName>
</protein>
<gene>
    <name evidence="1" type="ORF">SAMN04489757_10131</name>
</gene>
<evidence type="ECO:0000313" key="2">
    <source>
        <dbReference type="Proteomes" id="UP000198806"/>
    </source>
</evidence>
<reference evidence="1 2" key="1">
    <citation type="submission" date="2016-10" db="EMBL/GenBank/DDBJ databases">
        <authorList>
            <person name="de Groot N.N."/>
        </authorList>
    </citation>
    <scope>NUCLEOTIDE SEQUENCE [LARGE SCALE GENOMIC DNA]</scope>
    <source>
        <strain evidence="1 2">DSM 1283</strain>
    </source>
</reference>
<keyword evidence="2" id="KW-1185">Reference proteome</keyword>
<dbReference type="AlphaFoldDB" id="A0A1I5BJD7"/>
<sequence>MKKLKKRSNLNSVEAYACMCWYAACTCSCTAVCNCSTDYPKSTISSYEADKIVAKIGESSYQAQYNSENMMYSV</sequence>